<name>A0A2Z6QZ87_9GLOM</name>
<proteinExistence type="predicted"/>
<protein>
    <submittedName>
        <fullName evidence="1">Uncharacterized protein</fullName>
    </submittedName>
</protein>
<reference evidence="1 2" key="1">
    <citation type="submission" date="2017-11" db="EMBL/GenBank/DDBJ databases">
        <title>The genome of Rhizophagus clarus HR1 reveals common genetic basis of auxotrophy among arbuscular mycorrhizal fungi.</title>
        <authorList>
            <person name="Kobayashi Y."/>
        </authorList>
    </citation>
    <scope>NUCLEOTIDE SEQUENCE [LARGE SCALE GENOMIC DNA]</scope>
    <source>
        <strain evidence="1 2">HR1</strain>
    </source>
</reference>
<evidence type="ECO:0000313" key="2">
    <source>
        <dbReference type="Proteomes" id="UP000247702"/>
    </source>
</evidence>
<accession>A0A2Z6QZ87</accession>
<dbReference type="Proteomes" id="UP000247702">
    <property type="component" value="Unassembled WGS sequence"/>
</dbReference>
<organism evidence="1 2">
    <name type="scientific">Rhizophagus clarus</name>
    <dbReference type="NCBI Taxonomy" id="94130"/>
    <lineage>
        <taxon>Eukaryota</taxon>
        <taxon>Fungi</taxon>
        <taxon>Fungi incertae sedis</taxon>
        <taxon>Mucoromycota</taxon>
        <taxon>Glomeromycotina</taxon>
        <taxon>Glomeromycetes</taxon>
        <taxon>Glomerales</taxon>
        <taxon>Glomeraceae</taxon>
        <taxon>Rhizophagus</taxon>
    </lineage>
</organism>
<gene>
    <name evidence="1" type="ORF">RclHR1_22510004</name>
</gene>
<dbReference type="EMBL" id="BEXD01001393">
    <property type="protein sequence ID" value="GBB93912.1"/>
    <property type="molecule type" value="Genomic_DNA"/>
</dbReference>
<evidence type="ECO:0000313" key="1">
    <source>
        <dbReference type="EMBL" id="GBB93912.1"/>
    </source>
</evidence>
<dbReference type="AlphaFoldDB" id="A0A2Z6QZ87"/>
<comment type="caution">
    <text evidence="1">The sequence shown here is derived from an EMBL/GenBank/DDBJ whole genome shotgun (WGS) entry which is preliminary data.</text>
</comment>
<keyword evidence="2" id="KW-1185">Reference proteome</keyword>
<sequence length="486" mass="56242">MQFQAELYNFFKGTVNKLLFNRRQIANRIAKSRKTDYIPKEVNQKKVQKISTMFSSIILTIGFTNTPFWLTQSLASLCRKPRLLSSLHQILESQSTFMWSNIYNTTRSTTHAILHLLFQFVLPIELSTISNNSIELLENTYIFGQNQEANEIIQNFRKIIDDFFLWELNNDNILNWNQNFDMKIINKKIIEIYNIGNLLSLANVVILEAGGNPNNNDDIAKACNQYFIDLNINNDENVNICCDEAIFRRVMNYHLINPKVCPLLGQWHTNKDMCSVLLVIFSSYGIYNLAALLEVKFLDKLEQVVDYRSTYRVLDLIWGAVGLGIRTGNSLLQIQCLATFAPLFSSAGKMNYMKSTVNYLALLTKYPKLRVLLEFASSVNLTQEGHFYAFDEALETFGVKFIKENITGNIYNIENLKRQIKAAQAEKERMDLLFGEFIDDIVISKKDRVVDERHELFWILVKFLLTAFDSSNPTEQVFLYFKIAKN</sequence>